<dbReference type="AlphaFoldDB" id="A0A921HZD3"/>
<comment type="subcellular location">
    <subcellularLocation>
        <location evidence="1">Cell envelope</location>
    </subcellularLocation>
</comment>
<proteinExistence type="predicted"/>
<reference evidence="2" key="1">
    <citation type="journal article" date="2021" name="PeerJ">
        <title>Extensive microbial diversity within the chicken gut microbiome revealed by metagenomics and culture.</title>
        <authorList>
            <person name="Gilroy R."/>
            <person name="Ravi A."/>
            <person name="Getino M."/>
            <person name="Pursley I."/>
            <person name="Horton D.L."/>
            <person name="Alikhan N.F."/>
            <person name="Baker D."/>
            <person name="Gharbi K."/>
            <person name="Hall N."/>
            <person name="Watson M."/>
            <person name="Adriaenssens E.M."/>
            <person name="Foster-Nyarko E."/>
            <person name="Jarju S."/>
            <person name="Secka A."/>
            <person name="Antonio M."/>
            <person name="Oren A."/>
            <person name="Chaudhuri R.R."/>
            <person name="La Ragione R."/>
            <person name="Hildebrand F."/>
            <person name="Pallen M.J."/>
        </authorList>
    </citation>
    <scope>NUCLEOTIDE SEQUENCE</scope>
    <source>
        <strain evidence="2">ChiSjej5B23-16112</strain>
    </source>
</reference>
<reference evidence="2" key="2">
    <citation type="submission" date="2021-09" db="EMBL/GenBank/DDBJ databases">
        <authorList>
            <person name="Gilroy R."/>
        </authorList>
    </citation>
    <scope>NUCLEOTIDE SEQUENCE</scope>
    <source>
        <strain evidence="2">ChiSjej5B23-16112</strain>
    </source>
</reference>
<dbReference type="InterPro" id="IPR013378">
    <property type="entry name" value="InlB-like_B-rpt"/>
</dbReference>
<dbReference type="InterPro" id="IPR032675">
    <property type="entry name" value="LRR_dom_sf"/>
</dbReference>
<dbReference type="EMBL" id="DYVY01000025">
    <property type="protein sequence ID" value="HJF93418.1"/>
    <property type="molecule type" value="Genomic_DNA"/>
</dbReference>
<organism evidence="2 3">
    <name type="scientific">Lachnoclostridium phocaeense</name>
    <dbReference type="NCBI Taxonomy" id="1871021"/>
    <lineage>
        <taxon>Bacteria</taxon>
        <taxon>Bacillati</taxon>
        <taxon>Bacillota</taxon>
        <taxon>Clostridia</taxon>
        <taxon>Lachnospirales</taxon>
        <taxon>Lachnospiraceae</taxon>
    </lineage>
</organism>
<evidence type="ECO:0000313" key="2">
    <source>
        <dbReference type="EMBL" id="HJF93418.1"/>
    </source>
</evidence>
<dbReference type="Proteomes" id="UP000769156">
    <property type="component" value="Unassembled WGS sequence"/>
</dbReference>
<protein>
    <submittedName>
        <fullName evidence="2">InlB B-repeat-containing protein</fullName>
    </submittedName>
</protein>
<comment type="caution">
    <text evidence="2">The sequence shown here is derived from an EMBL/GenBank/DDBJ whole genome shotgun (WGS) entry which is preliminary data.</text>
</comment>
<dbReference type="Gene3D" id="2.60.40.4270">
    <property type="entry name" value="Listeria-Bacteroides repeat domain"/>
    <property type="match status" value="1"/>
</dbReference>
<gene>
    <name evidence="2" type="ORF">K8V82_01310</name>
</gene>
<evidence type="ECO:0000256" key="1">
    <source>
        <dbReference type="ARBA" id="ARBA00004196"/>
    </source>
</evidence>
<accession>A0A921HZD3</accession>
<dbReference type="NCBIfam" id="TIGR02543">
    <property type="entry name" value="List_Bact_rpt"/>
    <property type="match status" value="1"/>
</dbReference>
<dbReference type="GO" id="GO:0030313">
    <property type="term" value="C:cell envelope"/>
    <property type="evidence" value="ECO:0007669"/>
    <property type="project" value="UniProtKB-SubCell"/>
</dbReference>
<evidence type="ECO:0000313" key="3">
    <source>
        <dbReference type="Proteomes" id="UP000769156"/>
    </source>
</evidence>
<name>A0A921HZD3_9FIRM</name>
<sequence>MDEMIRLYGYMWNVEGAAEKLRKVVVILLFGVWLCAAAGSLEDSGADAFGYSVSGGFAQSRTEAGGELGVALPEVSKGIFPAVPAPTPAPAADMGTREGTADIVSTAIPVIAPAESSAIASVIPGGVDLAEEQEEAGALPAMLTIHLYGNGGSPAAVTVTEQANAFSAENWSIPQRPGKVFDGWYLDAACTRPFEGVEEGTDVLELYAGWRELEGFVSDDAGHILSCAPDLAIVDGTLVLPSNSACTGIEAGALADVADQVVEIYIPANIRYIAPGAFDSLPNLVYIEAEAGNPNYYSGNGILYTSEGEIAACPAWYMEE</sequence>
<dbReference type="Gene3D" id="3.80.10.10">
    <property type="entry name" value="Ribonuclease Inhibitor"/>
    <property type="match status" value="1"/>
</dbReference>
<dbReference type="InterPro" id="IPR042229">
    <property type="entry name" value="Listeria/Bacterioides_rpt_sf"/>
</dbReference>